<sequence>MFSDARLLADFGGLGGVKVRNTFLDFPDLSDDDMLPCDFVRHVSEPTAPVARETSSDLASLITVSSRREAFPRQFSEPAPPLPLKTQAPKSTSTVSNAENAPSMSLGFPHVCGCYSLPGNSCGEGHAVFGDADSQGSVGVTRSDCHVASLGDPMHIKPQNALVNTALEVRPCFCPGCGAPSVSGFRFCPYCRFQLHDFPAFQKVDAMPLAVPVTTPNLLKNLNRMRYVEASRSDVQLALANCACVKGKV</sequence>
<reference evidence="2" key="1">
    <citation type="submission" date="2021-01" db="EMBL/GenBank/DDBJ databases">
        <authorList>
            <person name="Corre E."/>
            <person name="Pelletier E."/>
            <person name="Niang G."/>
            <person name="Scheremetjew M."/>
            <person name="Finn R."/>
            <person name="Kale V."/>
            <person name="Holt S."/>
            <person name="Cochrane G."/>
            <person name="Meng A."/>
            <person name="Brown T."/>
            <person name="Cohen L."/>
        </authorList>
    </citation>
    <scope>NUCLEOTIDE SEQUENCE</scope>
</reference>
<accession>A0A7S1AX50</accession>
<name>A0A7S1AX50_NOCSC</name>
<gene>
    <name evidence="2" type="ORF">NSCI0253_LOCUS42418</name>
</gene>
<evidence type="ECO:0000313" key="2">
    <source>
        <dbReference type="EMBL" id="CAD8868062.1"/>
    </source>
</evidence>
<proteinExistence type="predicted"/>
<dbReference type="AlphaFoldDB" id="A0A7S1AX50"/>
<organism evidence="2">
    <name type="scientific">Noctiluca scintillans</name>
    <name type="common">Sea sparkle</name>
    <name type="synonym">Red tide dinoflagellate</name>
    <dbReference type="NCBI Taxonomy" id="2966"/>
    <lineage>
        <taxon>Eukaryota</taxon>
        <taxon>Sar</taxon>
        <taxon>Alveolata</taxon>
        <taxon>Dinophyceae</taxon>
        <taxon>Noctilucales</taxon>
        <taxon>Noctilucaceae</taxon>
        <taxon>Noctiluca</taxon>
    </lineage>
</organism>
<dbReference type="EMBL" id="HBFQ01059966">
    <property type="protein sequence ID" value="CAD8868062.1"/>
    <property type="molecule type" value="Transcribed_RNA"/>
</dbReference>
<evidence type="ECO:0000256" key="1">
    <source>
        <dbReference type="SAM" id="MobiDB-lite"/>
    </source>
</evidence>
<protein>
    <submittedName>
        <fullName evidence="2">Uncharacterized protein</fullName>
    </submittedName>
</protein>
<feature type="region of interest" description="Disordered" evidence="1">
    <location>
        <begin position="71"/>
        <end position="98"/>
    </location>
</feature>
<feature type="compositionally biased region" description="Polar residues" evidence="1">
    <location>
        <begin position="88"/>
        <end position="98"/>
    </location>
</feature>